<feature type="domain" description="Creatinase N-terminal" evidence="2">
    <location>
        <begin position="12"/>
        <end position="139"/>
    </location>
</feature>
<dbReference type="SUPFAM" id="SSF55920">
    <property type="entry name" value="Creatinase/aminopeptidase"/>
    <property type="match status" value="1"/>
</dbReference>
<dbReference type="GO" id="GO:0004177">
    <property type="term" value="F:aminopeptidase activity"/>
    <property type="evidence" value="ECO:0007669"/>
    <property type="project" value="UniProtKB-KW"/>
</dbReference>
<protein>
    <submittedName>
        <fullName evidence="3">Aminopeptidase P family protein</fullName>
    </submittedName>
</protein>
<dbReference type="CDD" id="cd01066">
    <property type="entry name" value="APP_MetAP"/>
    <property type="match status" value="1"/>
</dbReference>
<dbReference type="EMBL" id="SKFG01000032">
    <property type="protein sequence ID" value="TCZ73410.1"/>
    <property type="molecule type" value="Genomic_DNA"/>
</dbReference>
<keyword evidence="4" id="KW-1185">Reference proteome</keyword>
<dbReference type="RefSeq" id="WP_132420057.1">
    <property type="nucleotide sequence ID" value="NZ_SKFG01000032.1"/>
</dbReference>
<proteinExistence type="predicted"/>
<dbReference type="Gene3D" id="3.90.230.10">
    <property type="entry name" value="Creatinase/methionine aminopeptidase superfamily"/>
    <property type="match status" value="1"/>
</dbReference>
<dbReference type="SUPFAM" id="SSF53092">
    <property type="entry name" value="Creatinase/prolidase N-terminal domain"/>
    <property type="match status" value="1"/>
</dbReference>
<dbReference type="InterPro" id="IPR036005">
    <property type="entry name" value="Creatinase/aminopeptidase-like"/>
</dbReference>
<dbReference type="InterPro" id="IPR000587">
    <property type="entry name" value="Creatinase_N"/>
</dbReference>
<dbReference type="Gene3D" id="3.40.350.10">
    <property type="entry name" value="Creatinase/prolidase N-terminal domain"/>
    <property type="match status" value="1"/>
</dbReference>
<dbReference type="Pfam" id="PF00557">
    <property type="entry name" value="Peptidase_M24"/>
    <property type="match status" value="1"/>
</dbReference>
<dbReference type="OrthoDB" id="9806388at2"/>
<reference evidence="3 4" key="1">
    <citation type="submission" date="2019-03" db="EMBL/GenBank/DDBJ databases">
        <authorList>
            <person name="Kim M.K.M."/>
        </authorList>
    </citation>
    <scope>NUCLEOTIDE SEQUENCE [LARGE SCALE GENOMIC DNA]</scope>
    <source>
        <strain evidence="3 4">18JY21-1</strain>
    </source>
</reference>
<gene>
    <name evidence="3" type="ORF">E0485_21115</name>
</gene>
<feature type="domain" description="Peptidase M24" evidence="1">
    <location>
        <begin position="147"/>
        <end position="381"/>
    </location>
</feature>
<name>A0A4R4E3Z9_9BACL</name>
<dbReference type="PANTHER" id="PTHR46112:SF2">
    <property type="entry name" value="XAA-PRO AMINOPEPTIDASE P-RELATED"/>
    <property type="match status" value="1"/>
</dbReference>
<evidence type="ECO:0000313" key="3">
    <source>
        <dbReference type="EMBL" id="TCZ73410.1"/>
    </source>
</evidence>
<dbReference type="InterPro" id="IPR000994">
    <property type="entry name" value="Pept_M24"/>
</dbReference>
<dbReference type="Proteomes" id="UP000295418">
    <property type="component" value="Unassembled WGS sequence"/>
</dbReference>
<evidence type="ECO:0000259" key="1">
    <source>
        <dbReference type="Pfam" id="PF00557"/>
    </source>
</evidence>
<evidence type="ECO:0000259" key="2">
    <source>
        <dbReference type="Pfam" id="PF01321"/>
    </source>
</evidence>
<evidence type="ECO:0000313" key="4">
    <source>
        <dbReference type="Proteomes" id="UP000295418"/>
    </source>
</evidence>
<dbReference type="AlphaFoldDB" id="A0A4R4E3Z9"/>
<keyword evidence="3" id="KW-0645">Protease</keyword>
<dbReference type="Pfam" id="PF01321">
    <property type="entry name" value="Creatinase_N"/>
    <property type="match status" value="1"/>
</dbReference>
<dbReference type="InterPro" id="IPR029149">
    <property type="entry name" value="Creatin/AminoP/Spt16_N"/>
</dbReference>
<keyword evidence="3" id="KW-0031">Aminopeptidase</keyword>
<accession>A0A4R4E3Z9</accession>
<comment type="caution">
    <text evidence="3">The sequence shown here is derived from an EMBL/GenBank/DDBJ whole genome shotgun (WGS) entry which is preliminary data.</text>
</comment>
<dbReference type="InterPro" id="IPR050659">
    <property type="entry name" value="Peptidase_M24B"/>
</dbReference>
<keyword evidence="3" id="KW-0378">Hydrolase</keyword>
<organism evidence="3 4">
    <name type="scientific">Paenibacillus albiflavus</name>
    <dbReference type="NCBI Taxonomy" id="2545760"/>
    <lineage>
        <taxon>Bacteria</taxon>
        <taxon>Bacillati</taxon>
        <taxon>Bacillota</taxon>
        <taxon>Bacilli</taxon>
        <taxon>Bacillales</taxon>
        <taxon>Paenibacillaceae</taxon>
        <taxon>Paenibacillus</taxon>
    </lineage>
</organism>
<dbReference type="PANTHER" id="PTHR46112">
    <property type="entry name" value="AMINOPEPTIDASE"/>
    <property type="match status" value="1"/>
</dbReference>
<sequence>MSNLKESLYQDRLVRLQQAMKQQGISGFIVTQNVDLYYMTGSMQNGNLFVPVDGEPIFYVRRSISRAVTESVYTVEPIGALKTLQQQLSSASSGSEEQPLVLATEFDVLPVAQFQRLQAMFPAAKWVDGSLIIRELRMIKSPHEIAAIKRAASVVERALASGLRHVRVGMPEFELMAHIEHQLRIQAHAGIMRMRAYNAELITGVVAAGSAAAVPTYFDGPAGGLGLSDASPQSASRRQIQQGEPILLDLGCMIDGYVIDQTRTAVIGTLPEDLQYAYDVAEAVLRATEAKLKPGTPCEELYLDALRQVEDAGLAEHFMGYGENRVKFLGHGIGLEIDELPVLAKGFKYPLESGMVIAIEPKFTFEGRGVVGIENTYLITDDGFEKLSISPEGVAYL</sequence>